<organism evidence="1 2">
    <name type="scientific">Mariniflexile ostreae</name>
    <dbReference type="NCBI Taxonomy" id="1520892"/>
    <lineage>
        <taxon>Bacteria</taxon>
        <taxon>Pseudomonadati</taxon>
        <taxon>Bacteroidota</taxon>
        <taxon>Flavobacteriia</taxon>
        <taxon>Flavobacteriales</taxon>
        <taxon>Flavobacteriaceae</taxon>
        <taxon>Mariniflexile</taxon>
    </lineage>
</organism>
<reference evidence="1 2" key="1">
    <citation type="submission" date="2024-09" db="EMBL/GenBank/DDBJ databases">
        <authorList>
            <person name="Sun Q."/>
            <person name="Mori K."/>
        </authorList>
    </citation>
    <scope>NUCLEOTIDE SEQUENCE [LARGE SCALE GENOMIC DNA]</scope>
    <source>
        <strain evidence="1 2">CECT 8622</strain>
    </source>
</reference>
<protein>
    <submittedName>
        <fullName evidence="1">Gliding motility-associated C-terminal domain-containing protein</fullName>
    </submittedName>
</protein>
<dbReference type="RefSeq" id="WP_379860769.1">
    <property type="nucleotide sequence ID" value="NZ_JBHMFC010000022.1"/>
</dbReference>
<name>A0ABV5FAW3_9FLAO</name>
<dbReference type="Proteomes" id="UP001589585">
    <property type="component" value="Unassembled WGS sequence"/>
</dbReference>
<gene>
    <name evidence="1" type="ORF">ACFFU9_07450</name>
</gene>
<dbReference type="Pfam" id="PF13585">
    <property type="entry name" value="CHU_C"/>
    <property type="match status" value="1"/>
</dbReference>
<dbReference type="EMBL" id="JBHMFC010000022">
    <property type="protein sequence ID" value="MFB9056580.1"/>
    <property type="molecule type" value="Genomic_DNA"/>
</dbReference>
<evidence type="ECO:0000313" key="1">
    <source>
        <dbReference type="EMBL" id="MFB9056580.1"/>
    </source>
</evidence>
<keyword evidence="2" id="KW-1185">Reference proteome</keyword>
<comment type="caution">
    <text evidence="1">The sequence shown here is derived from an EMBL/GenBank/DDBJ whole genome shotgun (WGS) entry which is preliminary data.</text>
</comment>
<sequence length="2015" mass="217081">MIKIYSNLNCRTRKITPQFIWVILLCMATVFNSYGQVPFSPRTSKTTPSKEVYSIRGDFAMMGNTNLTLVSKSETDSNEKPMEFVNVDPMGVDANNRPILNSSSATLNFSNENSANPSCSEIIYAGLYWTGRADNGTDLNEDGDNDPNTFNAANEKPLDKTKVLLKVPGGTYTTVEAEGNLIEFPTNNESLGIFVGYAEVTDLVKNSKDGEYTVADIALNQGTIDAIGLSGGWGMVVVYENFEMNWRDITVFDGYAFVGVGDPDGVIEASGFNTPTNGPVNLKLGVMASEGEANKDGDFFAIEQRNSGNFIRLKHDLNETDNFFNSSIFTHENLGYRKPELKNNAGLDIAVFNLENDDKSIIDNEQNSTKFKYGLGDKDDSFVIFNVTFAVDLNSQPSLMSTPNPLEVEGCYETDLAIKARYAYNPDTPIDITDTFLDDPDYKIFYSGTIASITYIDKISTVPSSNCVEIIRTFTAMNGCGNTATAEQLIVITPTKITYAPPSDADEASCDFNDQTEVDTAFSNWVTQQSNAIAVTDGCSTALTNNGDSLSAPMLCDGGSTTVTWTITSLCETITLTADFNLAAAPAITYTEPSDADEASCDFNDQTEVDTAFSNWVTQQSNAIAVTDGCSTVLTNNGASLSAPMLCDGGSTTVTWTIISLCETITLTADFNLAAAPEVTYTEPNHANTLSCDFIDQTEVDTAFSNWVTQQSNAIAVTDGCSTALTNNGASLSAPMLCDGGSTTVTWTITSLCETITLTADFNLAAAPEVTYTLPSDTSSTASQLYDPDPTIAQANLDGDIAAWILTQTNTIKNSIEGGCYPEISNNFSTQSISFCASNSITITWTVNDLCSTTSPQATYTFIQPDGIDFNYPDSKIVESCQFDNLNIGVAQNALHADIAAWVTAQTNLINGSLSEGSPVITNDFENRTLDFCTGGILTVEWNIEDVCETLTPSATYTLKKPETVNYTPPIDKTMKACDFDITDPATVEMALNNAISDWVMAQTDIISTSITGGCSPKVTHDFNNASISFCEDGSVLVTWTIEDSCEITQTQATFTFTNAEVISYAAPTDNIVDACSFDSTDPATAQTALNNAITTWIAAQTNIISSSLSGGCSPTIMHDFNNEFINFCEGGATVITWTIKDICETKKSTATYTLKKPGLLTYTAPVDEQVEACLINTVTTDLVTVQTDLNTAIATWVATQTNNINSSLSGGCSPTITHDFKDETIDFCSGGAIPVTWTIHDSCGTSTTTATYTLTRPDAVVYDLPANEATLASQFYDTDPAKAQANLDADIVAWVTAQTDAINSSIEGGCSPKVSNNYIDQTIAFCGSNTLTVTWTIQDVCGSTNATATYEFTQPEGLEFTSPSENIVEACQFDNPDIIIAQKALDADIAAWVNTQTDIINTSLSGGSPTVSNNYTNQSIDFCTGGFITITWEIEDVCQILNPTATYILKQPEPIGYTRPINKTAFSCEFYNQNPLTAQANVKADIIAWVSAQTNTIANSITGGCSPTITHNYTDQSIAFCLGGSVSVIWTVEDLCETTTETATYTLTKPNEITYKAPENTSSTACKFDNSTPEKAQAALNADISTWVNTQTNLLENSFNGGCSPSVTNDFVQPSLTFCSSGSLTVNWTIQDICETKTASATYTFIAPTKVKFNQASLPKDLTVACDAIPNPVALSASTSCGSVKVTYNQDRFNGSCINSYVLRRTWKAIDVCGTQIAHVQEITVQDTKAPELITNYDSLLTVSCTEIPEVPLLTFTDNCSTNIDVTFNETNSFNENVYADYKIIRTWTVADACGNSKDYTQELNVMLDEIVTEITAGDQCFDDGIIDLNQFLSGEKNNGNWELIEGKTEATLTASIFDPTVLEFAEDFLPGSGGINYLFRYTGLENGCINSTEVTINIHADCAVLPCGSQDVVISTALTPNGDNQNETFDIGGIELCGFKAEVKVFNRWGAIVYESNEYQIGEGLGSWAGKSNSASMGASGTVPNGTYYYIVNIKDNTGIIGTYTGPVYIGTK</sequence>
<proteinExistence type="predicted"/>
<accession>A0ABV5FAW3</accession>
<evidence type="ECO:0000313" key="2">
    <source>
        <dbReference type="Proteomes" id="UP001589585"/>
    </source>
</evidence>